<evidence type="ECO:0000313" key="2">
    <source>
        <dbReference type="RefSeq" id="XP_036675942.2"/>
    </source>
</evidence>
<accession>A0AB40ACG5</accession>
<evidence type="ECO:0000313" key="1">
    <source>
        <dbReference type="Proteomes" id="UP001652628"/>
    </source>
</evidence>
<proteinExistence type="predicted"/>
<gene>
    <name evidence="2" type="primary">LOC118878217</name>
</gene>
<organism evidence="1 2">
    <name type="scientific">Drosophila suzukii</name>
    <name type="common">Spotted-wing drosophila fruit fly</name>
    <dbReference type="NCBI Taxonomy" id="28584"/>
    <lineage>
        <taxon>Eukaryota</taxon>
        <taxon>Metazoa</taxon>
        <taxon>Ecdysozoa</taxon>
        <taxon>Arthropoda</taxon>
        <taxon>Hexapoda</taxon>
        <taxon>Insecta</taxon>
        <taxon>Pterygota</taxon>
        <taxon>Neoptera</taxon>
        <taxon>Endopterygota</taxon>
        <taxon>Diptera</taxon>
        <taxon>Brachycera</taxon>
        <taxon>Muscomorpha</taxon>
        <taxon>Ephydroidea</taxon>
        <taxon>Drosophilidae</taxon>
        <taxon>Drosophila</taxon>
        <taxon>Sophophora</taxon>
    </lineage>
</organism>
<protein>
    <submittedName>
        <fullName evidence="2">Uncharacterized protein</fullName>
    </submittedName>
</protein>
<dbReference type="RefSeq" id="XP_036675942.2">
    <property type="nucleotide sequence ID" value="XM_036820047.3"/>
</dbReference>
<keyword evidence="1" id="KW-1185">Reference proteome</keyword>
<dbReference type="Proteomes" id="UP001652628">
    <property type="component" value="Chromosome X"/>
</dbReference>
<reference evidence="2" key="1">
    <citation type="submission" date="2025-08" db="UniProtKB">
        <authorList>
            <consortium name="RefSeq"/>
        </authorList>
    </citation>
    <scope>IDENTIFICATION</scope>
</reference>
<dbReference type="AlphaFoldDB" id="A0AB40ACG5"/>
<name>A0AB40ACG5_DROSZ</name>
<sequence length="103" mass="12175">MAFEGTWKIFPLTMDEKTNYRLSKTDFYIRSDLEFVDSLLKDFRLEALVYNLIRGKLVENLSSESVEDLEKTHLERIDEMRRRPRQQALMILVPLLPGSQPEV</sequence>
<dbReference type="GeneID" id="118878217"/>